<gene>
    <name evidence="3 7" type="primary">grpE</name>
    <name evidence="7" type="ORF">ACFSW4_01210</name>
</gene>
<comment type="caution">
    <text evidence="7">The sequence shown here is derived from an EMBL/GenBank/DDBJ whole genome shotgun (WGS) entry which is preliminary data.</text>
</comment>
<evidence type="ECO:0000256" key="3">
    <source>
        <dbReference type="HAMAP-Rule" id="MF_01151"/>
    </source>
</evidence>
<accession>A0ABW5Q668</accession>
<dbReference type="NCBIfam" id="NF010759">
    <property type="entry name" value="PRK14162.1"/>
    <property type="match status" value="1"/>
</dbReference>
<reference evidence="8" key="1">
    <citation type="journal article" date="2019" name="Int. J. Syst. Evol. Microbiol.">
        <title>The Global Catalogue of Microorganisms (GCM) 10K type strain sequencing project: providing services to taxonomists for standard genome sequencing and annotation.</title>
        <authorList>
            <consortium name="The Broad Institute Genomics Platform"/>
            <consortium name="The Broad Institute Genome Sequencing Center for Infectious Disease"/>
            <person name="Wu L."/>
            <person name="Ma J."/>
        </authorList>
    </citation>
    <scope>NUCLEOTIDE SEQUENCE [LARGE SCALE GENOMIC DNA]</scope>
    <source>
        <strain evidence="8">TISTR 1571</strain>
    </source>
</reference>
<evidence type="ECO:0000256" key="4">
    <source>
        <dbReference type="RuleBase" id="RU000639"/>
    </source>
</evidence>
<dbReference type="Pfam" id="PF01025">
    <property type="entry name" value="GrpE"/>
    <property type="match status" value="1"/>
</dbReference>
<keyword evidence="2 3" id="KW-0143">Chaperone</keyword>
<dbReference type="SUPFAM" id="SSF51064">
    <property type="entry name" value="Head domain of nucleotide exchange factor GrpE"/>
    <property type="match status" value="1"/>
</dbReference>
<dbReference type="PROSITE" id="PS01071">
    <property type="entry name" value="GRPE"/>
    <property type="match status" value="1"/>
</dbReference>
<organism evidence="7 8">
    <name type="scientific">Piscibacillus salipiscarius</name>
    <dbReference type="NCBI Taxonomy" id="299480"/>
    <lineage>
        <taxon>Bacteria</taxon>
        <taxon>Bacillati</taxon>
        <taxon>Bacillota</taxon>
        <taxon>Bacilli</taxon>
        <taxon>Bacillales</taxon>
        <taxon>Bacillaceae</taxon>
        <taxon>Piscibacillus</taxon>
    </lineage>
</organism>
<comment type="subcellular location">
    <subcellularLocation>
        <location evidence="3">Cytoplasm</location>
    </subcellularLocation>
</comment>
<dbReference type="PANTHER" id="PTHR21237">
    <property type="entry name" value="GRPE PROTEIN"/>
    <property type="match status" value="1"/>
</dbReference>
<dbReference type="Proteomes" id="UP001597452">
    <property type="component" value="Unassembled WGS sequence"/>
</dbReference>
<comment type="similarity">
    <text evidence="1 3 5">Belongs to the GrpE family.</text>
</comment>
<protein>
    <recommendedName>
        <fullName evidence="3 4">Protein GrpE</fullName>
    </recommendedName>
    <alternativeName>
        <fullName evidence="3">HSP-70 cofactor</fullName>
    </alternativeName>
</protein>
<evidence type="ECO:0000256" key="6">
    <source>
        <dbReference type="SAM" id="MobiDB-lite"/>
    </source>
</evidence>
<evidence type="ECO:0000256" key="2">
    <source>
        <dbReference type="ARBA" id="ARBA00023186"/>
    </source>
</evidence>
<dbReference type="HAMAP" id="MF_01151">
    <property type="entry name" value="GrpE"/>
    <property type="match status" value="1"/>
</dbReference>
<evidence type="ECO:0000256" key="1">
    <source>
        <dbReference type="ARBA" id="ARBA00009054"/>
    </source>
</evidence>
<dbReference type="PANTHER" id="PTHR21237:SF23">
    <property type="entry name" value="GRPE PROTEIN HOMOLOG, MITOCHONDRIAL"/>
    <property type="match status" value="1"/>
</dbReference>
<comment type="function">
    <text evidence="3 4">Participates actively in the response to hyperosmotic and heat shock by preventing the aggregation of stress-denatured proteins, in association with DnaK and GrpE. It is the nucleotide exchange factor for DnaK and may function as a thermosensor. Unfolded proteins bind initially to DnaJ; upon interaction with the DnaJ-bound protein, DnaK hydrolyzes its bound ATP, resulting in the formation of a stable complex. GrpE releases ADP from DnaK; ATP binding to DnaK triggers the release of the substrate protein, thus completing the reaction cycle. Several rounds of ATP-dependent interactions between DnaJ, DnaK and GrpE are required for fully efficient folding.</text>
</comment>
<dbReference type="InterPro" id="IPR009012">
    <property type="entry name" value="GrpE_head"/>
</dbReference>
<proteinExistence type="inferred from homology"/>
<feature type="region of interest" description="Disordered" evidence="6">
    <location>
        <begin position="1"/>
        <end position="56"/>
    </location>
</feature>
<dbReference type="SUPFAM" id="SSF58014">
    <property type="entry name" value="Coiled-coil domain of nucleotide exchange factor GrpE"/>
    <property type="match status" value="1"/>
</dbReference>
<keyword evidence="3 4" id="KW-0346">Stress response</keyword>
<evidence type="ECO:0000313" key="8">
    <source>
        <dbReference type="Proteomes" id="UP001597452"/>
    </source>
</evidence>
<dbReference type="NCBIfam" id="NF010738">
    <property type="entry name" value="PRK14140.1"/>
    <property type="match status" value="1"/>
</dbReference>
<keyword evidence="8" id="KW-1185">Reference proteome</keyword>
<sequence length="187" mass="21838">MDEKTMNQEQQEELTNEEPKNDQNESVNESQDSEQESLKDQVKQLETENEELKNKYLRTQADFDNFRRRTQKERENDLKYKSQELVGEILPVLDNFERALQTEVSGEGSQSFVDGVKMVYNQLNQALEKAGVEEIQAENEEFDPNMHQAVMQVSEEGYESNQIVEVLQKGYKLKDRVIRPAMVKVNE</sequence>
<dbReference type="Gene3D" id="2.30.22.10">
    <property type="entry name" value="Head domain of nucleotide exchange factor GrpE"/>
    <property type="match status" value="1"/>
</dbReference>
<evidence type="ECO:0000313" key="7">
    <source>
        <dbReference type="EMBL" id="MFD2637489.1"/>
    </source>
</evidence>
<feature type="compositionally biased region" description="Basic and acidic residues" evidence="6">
    <location>
        <begin position="36"/>
        <end position="54"/>
    </location>
</feature>
<evidence type="ECO:0000256" key="5">
    <source>
        <dbReference type="RuleBase" id="RU004478"/>
    </source>
</evidence>
<dbReference type="InterPro" id="IPR000740">
    <property type="entry name" value="GrpE"/>
</dbReference>
<dbReference type="PRINTS" id="PR00773">
    <property type="entry name" value="GRPEPROTEIN"/>
</dbReference>
<dbReference type="Gene3D" id="3.90.20.20">
    <property type="match status" value="1"/>
</dbReference>
<dbReference type="EMBL" id="JBHUMZ010000007">
    <property type="protein sequence ID" value="MFD2637489.1"/>
    <property type="molecule type" value="Genomic_DNA"/>
</dbReference>
<dbReference type="CDD" id="cd00446">
    <property type="entry name" value="GrpE"/>
    <property type="match status" value="1"/>
</dbReference>
<keyword evidence="3" id="KW-0963">Cytoplasm</keyword>
<dbReference type="InterPro" id="IPR013805">
    <property type="entry name" value="GrpE_CC"/>
</dbReference>
<dbReference type="RefSeq" id="WP_054753064.1">
    <property type="nucleotide sequence ID" value="NZ_JBHUMZ010000007.1"/>
</dbReference>
<name>A0ABW5Q668_9BACI</name>
<comment type="subunit">
    <text evidence="3">Homodimer.</text>
</comment>